<dbReference type="Pfam" id="PF01243">
    <property type="entry name" value="PNPOx_N"/>
    <property type="match status" value="1"/>
</dbReference>
<evidence type="ECO:0000256" key="3">
    <source>
        <dbReference type="ARBA" id="ARBA00022630"/>
    </source>
</evidence>
<dbReference type="HAMAP" id="MF_01629">
    <property type="entry name" value="PdxH"/>
    <property type="match status" value="1"/>
</dbReference>
<evidence type="ECO:0000256" key="7">
    <source>
        <dbReference type="ARBA" id="ARBA00060587"/>
    </source>
</evidence>
<evidence type="ECO:0000259" key="9">
    <source>
        <dbReference type="Pfam" id="PF10590"/>
    </source>
</evidence>
<dbReference type="InterPro" id="IPR000659">
    <property type="entry name" value="Pyridox_Oxase"/>
</dbReference>
<reference evidence="10" key="1">
    <citation type="submission" date="2018-05" db="EMBL/GenBank/DDBJ databases">
        <authorList>
            <person name="Lanie J.A."/>
            <person name="Ng W.-L."/>
            <person name="Kazmierczak K.M."/>
            <person name="Andrzejewski T.M."/>
            <person name="Davidsen T.M."/>
            <person name="Wayne K.J."/>
            <person name="Tettelin H."/>
            <person name="Glass J.I."/>
            <person name="Rusch D."/>
            <person name="Podicherti R."/>
            <person name="Tsui H.-C.T."/>
            <person name="Winkler M.E."/>
        </authorList>
    </citation>
    <scope>NUCLEOTIDE SEQUENCE</scope>
</reference>
<feature type="domain" description="Pyridoxine 5'-phosphate oxidase dimerisation C-terminal" evidence="9">
    <location>
        <begin position="172"/>
        <end position="212"/>
    </location>
</feature>
<dbReference type="SUPFAM" id="SSF50475">
    <property type="entry name" value="FMN-binding split barrel"/>
    <property type="match status" value="1"/>
</dbReference>
<keyword evidence="3" id="KW-0285">Flavoprotein</keyword>
<accession>A0A381XHZ7</accession>
<dbReference type="Gene3D" id="2.30.110.10">
    <property type="entry name" value="Electron Transport, Fmn-binding Protein, Chain A"/>
    <property type="match status" value="1"/>
</dbReference>
<name>A0A381XHZ7_9ZZZZ</name>
<dbReference type="GO" id="GO:0008615">
    <property type="term" value="P:pyridoxine biosynthetic process"/>
    <property type="evidence" value="ECO:0007669"/>
    <property type="project" value="UniProtKB-KW"/>
</dbReference>
<dbReference type="EMBL" id="UINC01015250">
    <property type="protein sequence ID" value="SVA64366.1"/>
    <property type="molecule type" value="Genomic_DNA"/>
</dbReference>
<dbReference type="FunFam" id="2.30.110.10:FF:000020">
    <property type="entry name" value="PNPO isoform 11"/>
    <property type="match status" value="1"/>
</dbReference>
<evidence type="ECO:0000256" key="1">
    <source>
        <dbReference type="ARBA" id="ARBA00001917"/>
    </source>
</evidence>
<dbReference type="NCBIfam" id="TIGR00558">
    <property type="entry name" value="pdxH"/>
    <property type="match status" value="1"/>
</dbReference>
<dbReference type="Pfam" id="PF10590">
    <property type="entry name" value="PNP_phzG_C"/>
    <property type="match status" value="1"/>
</dbReference>
<evidence type="ECO:0000259" key="8">
    <source>
        <dbReference type="Pfam" id="PF01243"/>
    </source>
</evidence>
<comment type="subunit">
    <text evidence="2">Homodimer.</text>
</comment>
<evidence type="ECO:0000313" key="10">
    <source>
        <dbReference type="EMBL" id="SVA64366.1"/>
    </source>
</evidence>
<dbReference type="InterPro" id="IPR012349">
    <property type="entry name" value="Split_barrel_FMN-bd"/>
</dbReference>
<protein>
    <recommendedName>
        <fullName evidence="11">Pyridoxamine 5'-phosphate oxidase putative domain-containing protein</fullName>
    </recommendedName>
</protein>
<comment type="pathway">
    <text evidence="7">Cofactor metabolism.</text>
</comment>
<keyword evidence="4" id="KW-0288">FMN</keyword>
<dbReference type="PANTHER" id="PTHR10851">
    <property type="entry name" value="PYRIDOXINE-5-PHOSPHATE OXIDASE"/>
    <property type="match status" value="1"/>
</dbReference>
<comment type="cofactor">
    <cofactor evidence="1">
        <name>FMN</name>
        <dbReference type="ChEBI" id="CHEBI:58210"/>
    </cofactor>
</comment>
<keyword evidence="6" id="KW-0664">Pyridoxine biosynthesis</keyword>
<dbReference type="NCBIfam" id="NF004231">
    <property type="entry name" value="PRK05679.1"/>
    <property type="match status" value="1"/>
</dbReference>
<dbReference type="InterPro" id="IPR011576">
    <property type="entry name" value="Pyridox_Oxase_N"/>
</dbReference>
<gene>
    <name evidence="10" type="ORF">METZ01_LOCUS117220</name>
</gene>
<dbReference type="GO" id="GO:0010181">
    <property type="term" value="F:FMN binding"/>
    <property type="evidence" value="ECO:0007669"/>
    <property type="project" value="InterPro"/>
</dbReference>
<organism evidence="10">
    <name type="scientific">marine metagenome</name>
    <dbReference type="NCBI Taxonomy" id="408172"/>
    <lineage>
        <taxon>unclassified sequences</taxon>
        <taxon>metagenomes</taxon>
        <taxon>ecological metagenomes</taxon>
    </lineage>
</organism>
<evidence type="ECO:0000256" key="5">
    <source>
        <dbReference type="ARBA" id="ARBA00023002"/>
    </source>
</evidence>
<dbReference type="PIRSF" id="PIRSF000190">
    <property type="entry name" value="Pyd_amn-ph_oxd"/>
    <property type="match status" value="1"/>
</dbReference>
<keyword evidence="5" id="KW-0560">Oxidoreductase</keyword>
<proteinExistence type="inferred from homology"/>
<dbReference type="InterPro" id="IPR019576">
    <property type="entry name" value="Pyridoxamine_oxidase_dimer_C"/>
</dbReference>
<dbReference type="PROSITE" id="PS01064">
    <property type="entry name" value="PYRIDOX_OXIDASE"/>
    <property type="match status" value="1"/>
</dbReference>
<evidence type="ECO:0000256" key="2">
    <source>
        <dbReference type="ARBA" id="ARBA00011738"/>
    </source>
</evidence>
<feature type="domain" description="Pyridoxamine 5'-phosphate oxidase N-terminal" evidence="8">
    <location>
        <begin position="38"/>
        <end position="158"/>
    </location>
</feature>
<dbReference type="InterPro" id="IPR019740">
    <property type="entry name" value="Pyridox_Oxase_CS"/>
</dbReference>
<evidence type="ECO:0000256" key="6">
    <source>
        <dbReference type="ARBA" id="ARBA00023096"/>
    </source>
</evidence>
<dbReference type="GO" id="GO:0004733">
    <property type="term" value="F:pyridoxamine phosphate oxidase activity"/>
    <property type="evidence" value="ECO:0007669"/>
    <property type="project" value="InterPro"/>
</dbReference>
<dbReference type="AlphaFoldDB" id="A0A381XHZ7"/>
<dbReference type="PANTHER" id="PTHR10851:SF0">
    <property type="entry name" value="PYRIDOXINE-5'-PHOSPHATE OXIDASE"/>
    <property type="match status" value="1"/>
</dbReference>
<evidence type="ECO:0008006" key="11">
    <source>
        <dbReference type="Google" id="ProtNLM"/>
    </source>
</evidence>
<evidence type="ECO:0000256" key="4">
    <source>
        <dbReference type="ARBA" id="ARBA00022643"/>
    </source>
</evidence>
<sequence>MASLEEMRKQYDISGLDRKDLLESPTEMFRNWFEEIEEINALEPNAMTLATATTSGKPTSRVVLLKEFDDKGFIFYTNYESSKGMQIDANPYGSVTFNWHSLERQVRIRGKIRKVSQDKSKKYFASRPRMSQISVLASNQSEVIENREVLEKVFKKLEKKYENKVIPMPEYWGGYRLEHKEIEFWQGRRNRLHDRFVYTQHGTAWRIQRLAP</sequence>